<evidence type="ECO:0000313" key="10">
    <source>
        <dbReference type="Proteomes" id="UP000827284"/>
    </source>
</evidence>
<proteinExistence type="predicted"/>
<evidence type="ECO:0000256" key="4">
    <source>
        <dbReference type="ARBA" id="ARBA00022989"/>
    </source>
</evidence>
<feature type="transmembrane region" description="Helical" evidence="7">
    <location>
        <begin position="358"/>
        <end position="379"/>
    </location>
</feature>
<feature type="transmembrane region" description="Helical" evidence="7">
    <location>
        <begin position="323"/>
        <end position="346"/>
    </location>
</feature>
<evidence type="ECO:0000259" key="8">
    <source>
        <dbReference type="PROSITE" id="PS50850"/>
    </source>
</evidence>
<gene>
    <name evidence="9" type="ORF">EMPS_07964</name>
</gene>
<feature type="compositionally biased region" description="Low complexity" evidence="6">
    <location>
        <begin position="17"/>
        <end position="32"/>
    </location>
</feature>
<protein>
    <recommendedName>
        <fullName evidence="8">Major facilitator superfamily (MFS) profile domain-containing protein</fullName>
    </recommendedName>
</protein>
<feature type="transmembrane region" description="Helical" evidence="7">
    <location>
        <begin position="549"/>
        <end position="573"/>
    </location>
</feature>
<evidence type="ECO:0000256" key="6">
    <source>
        <dbReference type="SAM" id="MobiDB-lite"/>
    </source>
</evidence>
<feature type="transmembrane region" description="Helical" evidence="7">
    <location>
        <begin position="640"/>
        <end position="660"/>
    </location>
</feature>
<feature type="transmembrane region" description="Helical" evidence="7">
    <location>
        <begin position="580"/>
        <end position="599"/>
    </location>
</feature>
<dbReference type="OrthoDB" id="2985014at2759"/>
<dbReference type="Proteomes" id="UP000827284">
    <property type="component" value="Unassembled WGS sequence"/>
</dbReference>
<reference evidence="9" key="2">
    <citation type="journal article" date="2022" name="Microbiol. Resour. Announc.">
        <title>Whole-Genome Sequence of Entomortierella parvispora E1425, a Mucoromycotan Fungus Associated with Burkholderiaceae-Related Endosymbiotic Bacteria.</title>
        <authorList>
            <person name="Herlambang A."/>
            <person name="Guo Y."/>
            <person name="Takashima Y."/>
            <person name="Narisawa K."/>
            <person name="Ohta H."/>
            <person name="Nishizawa T."/>
        </authorList>
    </citation>
    <scope>NUCLEOTIDE SEQUENCE</scope>
    <source>
        <strain evidence="9">E1425</strain>
    </source>
</reference>
<keyword evidence="5 7" id="KW-0472">Membrane</keyword>
<dbReference type="FunFam" id="1.20.1250.20:FF:000018">
    <property type="entry name" value="MFS transporter permease"/>
    <property type="match status" value="1"/>
</dbReference>
<evidence type="ECO:0000256" key="3">
    <source>
        <dbReference type="ARBA" id="ARBA00022692"/>
    </source>
</evidence>
<dbReference type="GO" id="GO:0016020">
    <property type="term" value="C:membrane"/>
    <property type="evidence" value="ECO:0007669"/>
    <property type="project" value="UniProtKB-SubCell"/>
</dbReference>
<dbReference type="AlphaFoldDB" id="A0A9P3HF51"/>
<dbReference type="PANTHER" id="PTHR43791">
    <property type="entry name" value="PERMEASE-RELATED"/>
    <property type="match status" value="1"/>
</dbReference>
<comment type="caution">
    <text evidence="9">The sequence shown here is derived from an EMBL/GenBank/DDBJ whole genome shotgun (WGS) entry which is preliminary data.</text>
</comment>
<dbReference type="PANTHER" id="PTHR43791:SF36">
    <property type="entry name" value="TRANSPORTER, PUTATIVE (AFU_ORTHOLOGUE AFUA_6G08340)-RELATED"/>
    <property type="match status" value="1"/>
</dbReference>
<keyword evidence="10" id="KW-1185">Reference proteome</keyword>
<dbReference type="GO" id="GO:0022857">
    <property type="term" value="F:transmembrane transporter activity"/>
    <property type="evidence" value="ECO:0007669"/>
    <property type="project" value="InterPro"/>
</dbReference>
<keyword evidence="3 7" id="KW-0812">Transmembrane</keyword>
<feature type="transmembrane region" description="Helical" evidence="7">
    <location>
        <begin position="299"/>
        <end position="317"/>
    </location>
</feature>
<evidence type="ECO:0000256" key="2">
    <source>
        <dbReference type="ARBA" id="ARBA00022448"/>
    </source>
</evidence>
<keyword evidence="2" id="KW-0813">Transport</keyword>
<feature type="transmembrane region" description="Helical" evidence="7">
    <location>
        <begin position="232"/>
        <end position="249"/>
    </location>
</feature>
<evidence type="ECO:0000256" key="1">
    <source>
        <dbReference type="ARBA" id="ARBA00004141"/>
    </source>
</evidence>
<evidence type="ECO:0000256" key="7">
    <source>
        <dbReference type="SAM" id="Phobius"/>
    </source>
</evidence>
<feature type="compositionally biased region" description="Polar residues" evidence="6">
    <location>
        <begin position="122"/>
        <end position="136"/>
    </location>
</feature>
<evidence type="ECO:0000313" key="9">
    <source>
        <dbReference type="EMBL" id="GJJ75606.1"/>
    </source>
</evidence>
<evidence type="ECO:0000256" key="5">
    <source>
        <dbReference type="ARBA" id="ARBA00023136"/>
    </source>
</evidence>
<feature type="transmembrane region" description="Helical" evidence="7">
    <location>
        <begin position="391"/>
        <end position="413"/>
    </location>
</feature>
<dbReference type="PROSITE" id="PS50850">
    <property type="entry name" value="MFS"/>
    <property type="match status" value="1"/>
</dbReference>
<feature type="transmembrane region" description="Helical" evidence="7">
    <location>
        <begin position="672"/>
        <end position="693"/>
    </location>
</feature>
<feature type="transmembrane region" description="Helical" evidence="7">
    <location>
        <begin position="461"/>
        <end position="487"/>
    </location>
</feature>
<feature type="transmembrane region" description="Helical" evidence="7">
    <location>
        <begin position="269"/>
        <end position="292"/>
    </location>
</feature>
<feature type="compositionally biased region" description="Basic residues" evidence="6">
    <location>
        <begin position="137"/>
        <end position="148"/>
    </location>
</feature>
<reference evidence="9" key="1">
    <citation type="submission" date="2021-11" db="EMBL/GenBank/DDBJ databases">
        <authorList>
            <person name="Herlambang A."/>
            <person name="Guo Y."/>
            <person name="Takashima Y."/>
            <person name="Nishizawa T."/>
        </authorList>
    </citation>
    <scope>NUCLEOTIDE SEQUENCE</scope>
    <source>
        <strain evidence="9">E1425</strain>
    </source>
</reference>
<organism evidence="9 10">
    <name type="scientific">Entomortierella parvispora</name>
    <dbReference type="NCBI Taxonomy" id="205924"/>
    <lineage>
        <taxon>Eukaryota</taxon>
        <taxon>Fungi</taxon>
        <taxon>Fungi incertae sedis</taxon>
        <taxon>Mucoromycota</taxon>
        <taxon>Mortierellomycotina</taxon>
        <taxon>Mortierellomycetes</taxon>
        <taxon>Mortierellales</taxon>
        <taxon>Mortierellaceae</taxon>
        <taxon>Entomortierella</taxon>
    </lineage>
</organism>
<dbReference type="EMBL" id="BQFW01000011">
    <property type="protein sequence ID" value="GJJ75606.1"/>
    <property type="molecule type" value="Genomic_DNA"/>
</dbReference>
<name>A0A9P3HF51_9FUNG</name>
<dbReference type="Pfam" id="PF07690">
    <property type="entry name" value="MFS_1"/>
    <property type="match status" value="1"/>
</dbReference>
<accession>A0A9P3HF51</accession>
<feature type="compositionally biased region" description="Low complexity" evidence="6">
    <location>
        <begin position="93"/>
        <end position="115"/>
    </location>
</feature>
<dbReference type="Gene3D" id="1.20.1250.20">
    <property type="entry name" value="MFS general substrate transporter like domains"/>
    <property type="match status" value="2"/>
</dbReference>
<dbReference type="SUPFAM" id="SSF103473">
    <property type="entry name" value="MFS general substrate transporter"/>
    <property type="match status" value="1"/>
</dbReference>
<dbReference type="InterPro" id="IPR020846">
    <property type="entry name" value="MFS_dom"/>
</dbReference>
<keyword evidence="4 7" id="KW-1133">Transmembrane helix</keyword>
<feature type="domain" description="Major facilitator superfamily (MFS) profile" evidence="8">
    <location>
        <begin position="232"/>
        <end position="698"/>
    </location>
</feature>
<feature type="region of interest" description="Disordered" evidence="6">
    <location>
        <begin position="17"/>
        <end position="170"/>
    </location>
</feature>
<dbReference type="InterPro" id="IPR011701">
    <property type="entry name" value="MFS"/>
</dbReference>
<dbReference type="InterPro" id="IPR036259">
    <property type="entry name" value="MFS_trans_sf"/>
</dbReference>
<sequence>MTSLNAIHLQVLVPVYSSSSSAHGSSNSTVNSRRAHRQGDEKESGSDDSDDDYDEQRHRREAMHDLESDGRYLNVPGETGGNHDPNDSQTMLRLSTAYHSSASSTSSLRNSSANSSHRESSLVLTTPAQTHGSSLFRSHRKHKHRGRARDHSEGHSEKKKRRRPPSVNGVEQALKLNFLSTLGPGIPMTPTASVFGEGLPGFINRDPSNPGGLFGYSQEEEKRLVKKIDWRIIPILGMFYGVSTLNRINLTNARMFAFENSLHATREQFSWAIAVFYVGYGLAEIPSIMALLYLTPKNWLPASMFVWGCITFILAWMKTYHLVLVARFFLGISEAALIPGVLMYISMFYKRSEQTFRLALLQTFSSSAGALGGLISGAIGHLDGVLSLHGWQWIFILESIPTVGLAVLAWFLLTKSPESAPWLDQRETSIAIYRIRNDTKIKVSRKISRRNIIAAVKDPKVYLFMAMNLIMTVPIISSIGVLTRAWMAIATAMKDDKIIPSSVSGGSGNSSSIAGMSPDEPISITGPSPGYLQPGVESVLKEPTSSARMLAQLLSSPSYFLGAVSTFCAAIIADRTQQRGIILMVLAVVSILGYCMVLLTENVYINYAGSLVISMGQTPMTPIVTSWLTTNLGGYAKKAVAVAMFLLSSSIAGVMGSQLYKSRDAPHYTKGHLVNMGCLLFLIIFASIQRFMLKAENNRRNYSVSFGVNPLKFLSKAELRDLNDGHPAFRYTL</sequence>
<feature type="compositionally biased region" description="Basic and acidic residues" evidence="6">
    <location>
        <begin position="55"/>
        <end position="70"/>
    </location>
</feature>
<comment type="subcellular location">
    <subcellularLocation>
        <location evidence="1">Membrane</location>
        <topology evidence="1">Multi-pass membrane protein</topology>
    </subcellularLocation>
</comment>